<dbReference type="AlphaFoldDB" id="A0A5B7H8T8"/>
<dbReference type="EMBL" id="VSRR010026328">
    <property type="protein sequence ID" value="MPC67502.1"/>
    <property type="molecule type" value="Genomic_DNA"/>
</dbReference>
<comment type="caution">
    <text evidence="1">The sequence shown here is derived from an EMBL/GenBank/DDBJ whole genome shotgun (WGS) entry which is preliminary data.</text>
</comment>
<sequence>MTIHVFSISLDLVLHSPPDLRLSS</sequence>
<proteinExistence type="predicted"/>
<name>A0A5B7H8T8_PORTR</name>
<dbReference type="Proteomes" id="UP000324222">
    <property type="component" value="Unassembled WGS sequence"/>
</dbReference>
<organism evidence="1 2">
    <name type="scientific">Portunus trituberculatus</name>
    <name type="common">Swimming crab</name>
    <name type="synonym">Neptunus trituberculatus</name>
    <dbReference type="NCBI Taxonomy" id="210409"/>
    <lineage>
        <taxon>Eukaryota</taxon>
        <taxon>Metazoa</taxon>
        <taxon>Ecdysozoa</taxon>
        <taxon>Arthropoda</taxon>
        <taxon>Crustacea</taxon>
        <taxon>Multicrustacea</taxon>
        <taxon>Malacostraca</taxon>
        <taxon>Eumalacostraca</taxon>
        <taxon>Eucarida</taxon>
        <taxon>Decapoda</taxon>
        <taxon>Pleocyemata</taxon>
        <taxon>Brachyura</taxon>
        <taxon>Eubrachyura</taxon>
        <taxon>Portunoidea</taxon>
        <taxon>Portunidae</taxon>
        <taxon>Portuninae</taxon>
        <taxon>Portunus</taxon>
    </lineage>
</organism>
<gene>
    <name evidence="1" type="ORF">E2C01_061679</name>
</gene>
<accession>A0A5B7H8T8</accession>
<evidence type="ECO:0000313" key="2">
    <source>
        <dbReference type="Proteomes" id="UP000324222"/>
    </source>
</evidence>
<evidence type="ECO:0000313" key="1">
    <source>
        <dbReference type="EMBL" id="MPC67502.1"/>
    </source>
</evidence>
<protein>
    <submittedName>
        <fullName evidence="1">Uncharacterized protein</fullName>
    </submittedName>
</protein>
<reference evidence="1 2" key="1">
    <citation type="submission" date="2019-05" db="EMBL/GenBank/DDBJ databases">
        <title>Another draft genome of Portunus trituberculatus and its Hox gene families provides insights of decapod evolution.</title>
        <authorList>
            <person name="Jeong J.-H."/>
            <person name="Song I."/>
            <person name="Kim S."/>
            <person name="Choi T."/>
            <person name="Kim D."/>
            <person name="Ryu S."/>
            <person name="Kim W."/>
        </authorList>
    </citation>
    <scope>NUCLEOTIDE SEQUENCE [LARGE SCALE GENOMIC DNA]</scope>
    <source>
        <tissue evidence="1">Muscle</tissue>
    </source>
</reference>
<keyword evidence="2" id="KW-1185">Reference proteome</keyword>